<keyword evidence="2" id="KW-1185">Reference proteome</keyword>
<dbReference type="Gene3D" id="3.40.1230.10">
    <property type="entry name" value="MTH938-like"/>
    <property type="match status" value="1"/>
</dbReference>
<dbReference type="Pfam" id="PF04430">
    <property type="entry name" value="DUF498"/>
    <property type="match status" value="1"/>
</dbReference>
<gene>
    <name evidence="1" type="ORF">SMCB_1285</name>
</gene>
<dbReference type="STRING" id="1458426.SMCB_1285"/>
<dbReference type="AlphaFoldDB" id="A0A060NVD2"/>
<accession>A0A060NVD2</accession>
<dbReference type="KEGG" id="cbab:SMCB_1285"/>
<dbReference type="EMBL" id="AP014569">
    <property type="protein sequence ID" value="BAO83513.1"/>
    <property type="molecule type" value="Genomic_DNA"/>
</dbReference>
<name>A0A060NVD2_9BURK</name>
<dbReference type="RefSeq" id="WP_045535819.1">
    <property type="nucleotide sequence ID" value="NZ_AP014569.1"/>
</dbReference>
<dbReference type="Proteomes" id="UP000066014">
    <property type="component" value="Chromosome"/>
</dbReference>
<dbReference type="InterPro" id="IPR036748">
    <property type="entry name" value="MTH938-like_sf"/>
</dbReference>
<dbReference type="PANTHER" id="PTHR21192">
    <property type="entry name" value="NUCLEAR PROTEIN E3-3"/>
    <property type="match status" value="1"/>
</dbReference>
<dbReference type="CDD" id="cd05560">
    <property type="entry name" value="Xcc1710_like"/>
    <property type="match status" value="1"/>
</dbReference>
<dbReference type="HOGENOM" id="CLU_074390_2_1_4"/>
<organism evidence="1 2">
    <name type="scientific">Serpentinimonas maccroryi</name>
    <dbReference type="NCBI Taxonomy" id="1458426"/>
    <lineage>
        <taxon>Bacteria</taxon>
        <taxon>Pseudomonadati</taxon>
        <taxon>Pseudomonadota</taxon>
        <taxon>Betaproteobacteria</taxon>
        <taxon>Burkholderiales</taxon>
        <taxon>Comamonadaceae</taxon>
        <taxon>Serpentinimonas</taxon>
    </lineage>
</organism>
<reference evidence="1 2" key="1">
    <citation type="journal article" date="2014" name="Nat. Commun.">
        <title>Physiological and genomic features of highly alkaliphilic hydrogen-utilizing Betaproteobacteria from a continental serpentinizing site.</title>
        <authorList>
            <person name="Suzuki S."/>
            <person name="Kuenen J.G."/>
            <person name="Schipper K."/>
            <person name="van der Velde S."/>
            <person name="Ishii S."/>
            <person name="Wu A."/>
            <person name="Sorokin D.Y."/>
            <person name="Tenney A."/>
            <person name="Meng X.Y."/>
            <person name="Morrill P.L."/>
            <person name="Kamagata Y."/>
            <person name="Muyzer G."/>
            <person name="Nealson K.H."/>
        </authorList>
    </citation>
    <scope>NUCLEOTIDE SEQUENCE [LARGE SCALE GENOMIC DNA]</scope>
    <source>
        <strain evidence="1 2">B1</strain>
    </source>
</reference>
<evidence type="ECO:0000313" key="2">
    <source>
        <dbReference type="Proteomes" id="UP000066014"/>
    </source>
</evidence>
<protein>
    <submittedName>
        <fullName evidence="1">Uncharacterized conserved protein</fullName>
    </submittedName>
</protein>
<sequence length="124" mass="13482">MKLQPDRIESTTVRAHGLGWLQIGDTTYRHSLLLCADGRIQPWDCAHHADIALPHFALLAAWQPELLLLGSGARLRFVAPALLRPLIDAGIGVETMDTQAAARTYNILAGEGRRVAAALLIEVP</sequence>
<evidence type="ECO:0000313" key="1">
    <source>
        <dbReference type="EMBL" id="BAO83513.1"/>
    </source>
</evidence>
<dbReference type="PANTHER" id="PTHR21192:SF2">
    <property type="entry name" value="NADH DEHYDROGENASE [UBIQUINONE] 1 ALPHA SUBCOMPLEX ASSEMBLY FACTOR 3"/>
    <property type="match status" value="1"/>
</dbReference>
<proteinExistence type="predicted"/>
<dbReference type="OrthoDB" id="9800373at2"/>
<dbReference type="SUPFAM" id="SSF64076">
    <property type="entry name" value="MTH938-like"/>
    <property type="match status" value="1"/>
</dbReference>
<dbReference type="InterPro" id="IPR007523">
    <property type="entry name" value="NDUFAF3/AAMDC"/>
</dbReference>